<dbReference type="Pfam" id="PF04082">
    <property type="entry name" value="Fungal_trans"/>
    <property type="match status" value="1"/>
</dbReference>
<sequence>MSANEEELEADSRKGRRRACDLCRRRKIAGDGSEVPGSKCTTCLDLSVDCTYREATVKRASQKNYGDSLEEQLDQSMVLINQLRSELAAAHFKGTTSDPPPSSRIDTATAPINNAYNYRIAAMGFLRARLRAFALPSPPPHGDDLDHLDLARNLEQLSLDRSVAPTFFGKGSGATLVTAVLGIKADVERSEAWSRGHTPEHSLSDASVWEGGSWMSREMRFRTFKPWQRTSPRAHTFTRGELPPAAMITDLTELYFTHQNVYVPLLHRPTFERAIADGLHLRDYDFAATVILVCAIASRWSADPGVFHLGADTTAGSGRLASGWRWFNQVRDSRNEMSGPATLHDLQYYCLAVQFLECSCEPPMCWTLVGFGLRRAQDIGAHRMVPHEVPSAQSELLKRAFWVLMYMDRLMSAGTGRTCALEETDVDVEMPIECDDEYWEHPTHPFQQPPGLPSKVVFFNRILRLNHLLSFSMRLLYPLNKARAAFDFDDAFEETLVAELDSALNDWYEGIPAHLRWDPQRTDLVFFNQSVTLHCQYYHLQIYIHRRFIPSLRKSGPTGLPSLALCTSAARACANMVDIQRRRTNNVPTIINMLPAFTAGIVLLLNVWSGKRMGVMANPSREMVNVQKCMEVVRLCEDRWQAAGPCWDILAELASVGGLPLLSSPPAPSPSGRAHVSLDSAYTSIPHPQAPPVNFDFSNGGLYTSLPMEASMFAQALPQEPSLPPHDTLFMDPAEVSRELDDMMNLLDSETIAMWTNAPVGFRMEEWGNYFNDFSEIMQGLPAS</sequence>
<accession>A0AAD7HMF9</accession>
<dbReference type="PANTHER" id="PTHR46910:SF38">
    <property type="entry name" value="ZN(2)-C6 FUNGAL-TYPE DOMAIN-CONTAINING PROTEIN"/>
    <property type="match status" value="1"/>
</dbReference>
<evidence type="ECO:0000259" key="3">
    <source>
        <dbReference type="PROSITE" id="PS50048"/>
    </source>
</evidence>
<dbReference type="InterPro" id="IPR036864">
    <property type="entry name" value="Zn2-C6_fun-type_DNA-bd_sf"/>
</dbReference>
<name>A0AAD7HMF9_9AGAR</name>
<evidence type="ECO:0000256" key="1">
    <source>
        <dbReference type="ARBA" id="ARBA00022723"/>
    </source>
</evidence>
<comment type="caution">
    <text evidence="4">The sequence shown here is derived from an EMBL/GenBank/DDBJ whole genome shotgun (WGS) entry which is preliminary data.</text>
</comment>
<evidence type="ECO:0000313" key="5">
    <source>
        <dbReference type="Proteomes" id="UP001215598"/>
    </source>
</evidence>
<evidence type="ECO:0000256" key="2">
    <source>
        <dbReference type="ARBA" id="ARBA00023242"/>
    </source>
</evidence>
<keyword evidence="5" id="KW-1185">Reference proteome</keyword>
<dbReference type="InterPro" id="IPR050987">
    <property type="entry name" value="AtrR-like"/>
</dbReference>
<dbReference type="GO" id="GO:0000981">
    <property type="term" value="F:DNA-binding transcription factor activity, RNA polymerase II-specific"/>
    <property type="evidence" value="ECO:0007669"/>
    <property type="project" value="InterPro"/>
</dbReference>
<dbReference type="Proteomes" id="UP001215598">
    <property type="component" value="Unassembled WGS sequence"/>
</dbReference>
<dbReference type="PROSITE" id="PS50048">
    <property type="entry name" value="ZN2_CY6_FUNGAL_2"/>
    <property type="match status" value="1"/>
</dbReference>
<dbReference type="AlphaFoldDB" id="A0AAD7HMF9"/>
<proteinExistence type="predicted"/>
<reference evidence="4" key="1">
    <citation type="submission" date="2023-03" db="EMBL/GenBank/DDBJ databases">
        <title>Massive genome expansion in bonnet fungi (Mycena s.s.) driven by repeated elements and novel gene families across ecological guilds.</title>
        <authorList>
            <consortium name="Lawrence Berkeley National Laboratory"/>
            <person name="Harder C.B."/>
            <person name="Miyauchi S."/>
            <person name="Viragh M."/>
            <person name="Kuo A."/>
            <person name="Thoen E."/>
            <person name="Andreopoulos B."/>
            <person name="Lu D."/>
            <person name="Skrede I."/>
            <person name="Drula E."/>
            <person name="Henrissat B."/>
            <person name="Morin E."/>
            <person name="Kohler A."/>
            <person name="Barry K."/>
            <person name="LaButti K."/>
            <person name="Morin E."/>
            <person name="Salamov A."/>
            <person name="Lipzen A."/>
            <person name="Mereny Z."/>
            <person name="Hegedus B."/>
            <person name="Baldrian P."/>
            <person name="Stursova M."/>
            <person name="Weitz H."/>
            <person name="Taylor A."/>
            <person name="Grigoriev I.V."/>
            <person name="Nagy L.G."/>
            <person name="Martin F."/>
            <person name="Kauserud H."/>
        </authorList>
    </citation>
    <scope>NUCLEOTIDE SEQUENCE</scope>
    <source>
        <strain evidence="4">CBHHK182m</strain>
    </source>
</reference>
<dbReference type="Gene3D" id="4.10.240.10">
    <property type="entry name" value="Zn(2)-C6 fungal-type DNA-binding domain"/>
    <property type="match status" value="1"/>
</dbReference>
<feature type="domain" description="Zn(2)-C6 fungal-type" evidence="3">
    <location>
        <begin position="19"/>
        <end position="52"/>
    </location>
</feature>
<protein>
    <submittedName>
        <fullName evidence="4">Fungal-specific transcription factor domain-containing protein</fullName>
    </submittedName>
</protein>
<dbReference type="InterPro" id="IPR007219">
    <property type="entry name" value="XnlR_reg_dom"/>
</dbReference>
<dbReference type="GO" id="GO:0003677">
    <property type="term" value="F:DNA binding"/>
    <property type="evidence" value="ECO:0007669"/>
    <property type="project" value="InterPro"/>
</dbReference>
<evidence type="ECO:0000313" key="4">
    <source>
        <dbReference type="EMBL" id="KAJ7723263.1"/>
    </source>
</evidence>
<dbReference type="SMART" id="SM00066">
    <property type="entry name" value="GAL4"/>
    <property type="match status" value="1"/>
</dbReference>
<dbReference type="GO" id="GO:0006351">
    <property type="term" value="P:DNA-templated transcription"/>
    <property type="evidence" value="ECO:0007669"/>
    <property type="project" value="InterPro"/>
</dbReference>
<dbReference type="EMBL" id="JARKIB010000212">
    <property type="protein sequence ID" value="KAJ7723263.1"/>
    <property type="molecule type" value="Genomic_DNA"/>
</dbReference>
<keyword evidence="1" id="KW-0479">Metal-binding</keyword>
<dbReference type="PANTHER" id="PTHR46910">
    <property type="entry name" value="TRANSCRIPTION FACTOR PDR1"/>
    <property type="match status" value="1"/>
</dbReference>
<gene>
    <name evidence="4" type="ORF">B0H16DRAFT_1385519</name>
</gene>
<dbReference type="SMART" id="SM00906">
    <property type="entry name" value="Fungal_trans"/>
    <property type="match status" value="1"/>
</dbReference>
<dbReference type="CDD" id="cd00067">
    <property type="entry name" value="GAL4"/>
    <property type="match status" value="1"/>
</dbReference>
<dbReference type="CDD" id="cd12148">
    <property type="entry name" value="fungal_TF_MHR"/>
    <property type="match status" value="1"/>
</dbReference>
<organism evidence="4 5">
    <name type="scientific">Mycena metata</name>
    <dbReference type="NCBI Taxonomy" id="1033252"/>
    <lineage>
        <taxon>Eukaryota</taxon>
        <taxon>Fungi</taxon>
        <taxon>Dikarya</taxon>
        <taxon>Basidiomycota</taxon>
        <taxon>Agaricomycotina</taxon>
        <taxon>Agaricomycetes</taxon>
        <taxon>Agaricomycetidae</taxon>
        <taxon>Agaricales</taxon>
        <taxon>Marasmiineae</taxon>
        <taxon>Mycenaceae</taxon>
        <taxon>Mycena</taxon>
    </lineage>
</organism>
<keyword evidence="2" id="KW-0539">Nucleus</keyword>
<dbReference type="InterPro" id="IPR001138">
    <property type="entry name" value="Zn2Cys6_DnaBD"/>
</dbReference>
<dbReference type="GO" id="GO:0008270">
    <property type="term" value="F:zinc ion binding"/>
    <property type="evidence" value="ECO:0007669"/>
    <property type="project" value="InterPro"/>
</dbReference>
<dbReference type="Pfam" id="PF00172">
    <property type="entry name" value="Zn_clus"/>
    <property type="match status" value="1"/>
</dbReference>
<dbReference type="SUPFAM" id="SSF57701">
    <property type="entry name" value="Zn2/Cys6 DNA-binding domain"/>
    <property type="match status" value="1"/>
</dbReference>